<proteinExistence type="predicted"/>
<evidence type="ECO:0008006" key="4">
    <source>
        <dbReference type="Google" id="ProtNLM"/>
    </source>
</evidence>
<gene>
    <name evidence="2" type="ORF">SSEG_07536</name>
</gene>
<feature type="chain" id="PRO_5002835136" description="Secreted protein" evidence="1">
    <location>
        <begin position="37"/>
        <end position="127"/>
    </location>
</feature>
<sequence length="127" mass="13524">MRSPTAAPTKLRLRVACGVTAVAAALTAAVVTPAAAAPADVPYTSVIQSNSGGAWWRAQPNTSSQKMNYLRNGQAVHMDCWTTGELVSPPNSNYTSDRWFKVQVPEVSGHYYVHSSLVSRQTSVGGC</sequence>
<reference evidence="2" key="1">
    <citation type="submission" date="2009-10" db="EMBL/GenBank/DDBJ databases">
        <title>The genome sequence of Streptomyces sviceus strain ATCC 29083.</title>
        <authorList>
            <consortium name="The Broad Institute Genome Sequencing Platform"/>
            <consortium name="Broad Institute Microbial Sequencing Center"/>
            <person name="Fischbach M."/>
            <person name="Godfrey P."/>
            <person name="Ward D."/>
            <person name="Young S."/>
            <person name="Zeng Q."/>
            <person name="Koehrsen M."/>
            <person name="Alvarado L."/>
            <person name="Berlin A.M."/>
            <person name="Bochicchio J."/>
            <person name="Borenstein D."/>
            <person name="Chapman S.B."/>
            <person name="Chen Z."/>
            <person name="Engels R."/>
            <person name="Freedman E."/>
            <person name="Gellesch M."/>
            <person name="Goldberg J."/>
            <person name="Griggs A."/>
            <person name="Gujja S."/>
            <person name="Heilman E.R."/>
            <person name="Heiman D.I."/>
            <person name="Hepburn T.A."/>
            <person name="Howarth C."/>
            <person name="Jen D."/>
            <person name="Larson L."/>
            <person name="Lewis B."/>
            <person name="Mehta T."/>
            <person name="Park D."/>
            <person name="Pearson M."/>
            <person name="Richards J."/>
            <person name="Roberts A."/>
            <person name="Saif S."/>
            <person name="Shea T.D."/>
            <person name="Shenoy N."/>
            <person name="Sisk P."/>
            <person name="Stolte C."/>
            <person name="Sykes S.N."/>
            <person name="Thomson T."/>
            <person name="Walk T."/>
            <person name="White J."/>
            <person name="Yandava C."/>
            <person name="Straight P."/>
            <person name="Clardy J."/>
            <person name="Hung D."/>
            <person name="Kolter R."/>
            <person name="Mekalanos J."/>
            <person name="Walker S."/>
            <person name="Walsh C.T."/>
            <person name="Wieland-Brown L.C."/>
            <person name="Haas B."/>
            <person name="Nusbaum C."/>
            <person name="Birren B."/>
        </authorList>
    </citation>
    <scope>NUCLEOTIDE SEQUENCE [LARGE SCALE GENOMIC DNA]</scope>
    <source>
        <strain evidence="2">ATCC 29083</strain>
    </source>
</reference>
<keyword evidence="3" id="KW-1185">Reference proteome</keyword>
<dbReference type="EMBL" id="CM000951">
    <property type="protein sequence ID" value="EDY60956.1"/>
    <property type="molecule type" value="Genomic_DNA"/>
</dbReference>
<keyword evidence="1" id="KW-0732">Signal</keyword>
<dbReference type="HOGENOM" id="CLU_1969370_0_0_11"/>
<protein>
    <recommendedName>
        <fullName evidence="4">Secreted protein</fullName>
    </recommendedName>
</protein>
<accession>B5I7A1</accession>
<evidence type="ECO:0000256" key="1">
    <source>
        <dbReference type="SAM" id="SignalP"/>
    </source>
</evidence>
<dbReference type="Proteomes" id="UP000002785">
    <property type="component" value="Chromosome"/>
</dbReference>
<evidence type="ECO:0000313" key="2">
    <source>
        <dbReference type="EMBL" id="EDY60956.1"/>
    </source>
</evidence>
<dbReference type="AlphaFoldDB" id="B5I7A1"/>
<feature type="signal peptide" evidence="1">
    <location>
        <begin position="1"/>
        <end position="36"/>
    </location>
</feature>
<name>B5I7A1_STRX2</name>
<dbReference type="Gene3D" id="2.30.30.40">
    <property type="entry name" value="SH3 Domains"/>
    <property type="match status" value="1"/>
</dbReference>
<organism evidence="2 3">
    <name type="scientific">Streptomyces sviceus (strain ATCC 29083 / DSM 924 / JCM 4929 / NBRC 13980 / NCIMB 11184 / NRRL 5439 / UC 5370)</name>
    <dbReference type="NCBI Taxonomy" id="463191"/>
    <lineage>
        <taxon>Bacteria</taxon>
        <taxon>Bacillati</taxon>
        <taxon>Actinomycetota</taxon>
        <taxon>Actinomycetes</taxon>
        <taxon>Kitasatosporales</taxon>
        <taxon>Streptomycetaceae</taxon>
        <taxon>Streptomyces</taxon>
    </lineage>
</organism>
<evidence type="ECO:0000313" key="3">
    <source>
        <dbReference type="Proteomes" id="UP000002785"/>
    </source>
</evidence>